<dbReference type="InterPro" id="IPR001986">
    <property type="entry name" value="Enolpyruvate_Tfrase_dom"/>
</dbReference>
<feature type="domain" description="Enolpyruvate transferase" evidence="13">
    <location>
        <begin position="10"/>
        <end position="430"/>
    </location>
</feature>
<evidence type="ECO:0000256" key="9">
    <source>
        <dbReference type="ARBA" id="ARBA00023316"/>
    </source>
</evidence>
<feature type="binding site" evidence="12">
    <location>
        <position position="308"/>
    </location>
    <ligand>
        <name>UDP-N-acetyl-alpha-D-glucosamine</name>
        <dbReference type="ChEBI" id="CHEBI:57705"/>
    </ligand>
</feature>
<keyword evidence="5 12" id="KW-0808">Transferase</keyword>
<evidence type="ECO:0000256" key="6">
    <source>
        <dbReference type="ARBA" id="ARBA00022960"/>
    </source>
</evidence>
<evidence type="ECO:0000259" key="13">
    <source>
        <dbReference type="Pfam" id="PF00275"/>
    </source>
</evidence>
<comment type="function">
    <text evidence="12">Cell wall formation. Adds enolpyruvyl to UDP-N-acetylglucosamine.</text>
</comment>
<dbReference type="InterPro" id="IPR050068">
    <property type="entry name" value="MurA_subfamily"/>
</dbReference>
<keyword evidence="9 12" id="KW-0961">Cell wall biogenesis/degradation</keyword>
<dbReference type="InterPro" id="IPR005750">
    <property type="entry name" value="UDP_GlcNAc_COvinyl_MurA"/>
</dbReference>
<dbReference type="SUPFAM" id="SSF55205">
    <property type="entry name" value="EPT/RTPC-like"/>
    <property type="match status" value="1"/>
</dbReference>
<dbReference type="PATRIC" id="fig|1618371.3.peg.323"/>
<dbReference type="GO" id="GO:0051301">
    <property type="term" value="P:cell division"/>
    <property type="evidence" value="ECO:0007669"/>
    <property type="project" value="UniProtKB-KW"/>
</dbReference>
<feature type="binding site" evidence="12">
    <location>
        <begin position="25"/>
        <end position="26"/>
    </location>
    <ligand>
        <name>phosphoenolpyruvate</name>
        <dbReference type="ChEBI" id="CHEBI:58702"/>
    </ligand>
</feature>
<sequence>MKANGKLIIHGGTPLKGAVRLGGAKNASFKLMIAALLCPQEVRLLNFSRIADVDLTKRIITSLGAKVHSAGERTLFIAAPSLKSSRVPRKLGTASRASALFVAPLLVRSGRAIVPLPGGDRIGQRPLGRHLDGLKALGADIKIKGNLLYASCPKLTGATYTFAKNSHTGTETMIMASVLAAGKTTLKNAALEPEIDDLIEFLNQMGAKIKRKPHRVIEITGVAKLSSAIHQVMPDRNEAVSYALAALVTRGDVVLENARQKDLSAFLAKLKAAGGKFEVGKYGLRFYSQGPLKAVDVTTSPHPGFMTDWQPLWSVLATQSQGKSKIVETVFTSRFQFAADLKRMGAQIEFFDPKPKQPDKFYNFNLKDDLPGNLHGMEITGPTKLTGTKVAVTDIRAGATLALAGLAASGTTVLTDTHHLDRGYENFAGRLVKLGAKIS</sequence>
<evidence type="ECO:0000256" key="11">
    <source>
        <dbReference type="ARBA" id="ARBA00047527"/>
    </source>
</evidence>
<comment type="subcellular location">
    <subcellularLocation>
        <location evidence="1 12">Cytoplasm</location>
    </subcellularLocation>
</comment>
<dbReference type="AlphaFoldDB" id="A0A0G1RWH7"/>
<evidence type="ECO:0000256" key="10">
    <source>
        <dbReference type="ARBA" id="ARBA00038367"/>
    </source>
</evidence>
<dbReference type="Proteomes" id="UP000033860">
    <property type="component" value="Unassembled WGS sequence"/>
</dbReference>
<comment type="pathway">
    <text evidence="2 12">Cell wall biogenesis; peptidoglycan biosynthesis.</text>
</comment>
<comment type="catalytic activity">
    <reaction evidence="11 12">
        <text>phosphoenolpyruvate + UDP-N-acetyl-alpha-D-glucosamine = UDP-N-acetyl-3-O-(1-carboxyvinyl)-alpha-D-glucosamine + phosphate</text>
        <dbReference type="Rhea" id="RHEA:18681"/>
        <dbReference type="ChEBI" id="CHEBI:43474"/>
        <dbReference type="ChEBI" id="CHEBI:57705"/>
        <dbReference type="ChEBI" id="CHEBI:58702"/>
        <dbReference type="ChEBI" id="CHEBI:68483"/>
        <dbReference type="EC" id="2.5.1.7"/>
    </reaction>
</comment>
<evidence type="ECO:0000256" key="5">
    <source>
        <dbReference type="ARBA" id="ARBA00022679"/>
    </source>
</evidence>
<dbReference type="InterPro" id="IPR013792">
    <property type="entry name" value="RNA3'P_cycl/enolpyr_Trfase_a/b"/>
</dbReference>
<dbReference type="Gene3D" id="3.65.10.10">
    <property type="entry name" value="Enolpyruvate transferase domain"/>
    <property type="match status" value="2"/>
</dbReference>
<evidence type="ECO:0000256" key="2">
    <source>
        <dbReference type="ARBA" id="ARBA00004752"/>
    </source>
</evidence>
<feature type="binding site" evidence="12">
    <location>
        <position position="330"/>
    </location>
    <ligand>
        <name>UDP-N-acetyl-alpha-D-glucosamine</name>
        <dbReference type="ChEBI" id="CHEBI:57705"/>
    </ligand>
</feature>
<keyword evidence="8 12" id="KW-0131">Cell cycle</keyword>
<evidence type="ECO:0000256" key="4">
    <source>
        <dbReference type="ARBA" id="ARBA00022618"/>
    </source>
</evidence>
<dbReference type="GO" id="GO:0019277">
    <property type="term" value="P:UDP-N-acetylgalactosamine biosynthetic process"/>
    <property type="evidence" value="ECO:0007669"/>
    <property type="project" value="InterPro"/>
</dbReference>
<reference evidence="14 15" key="1">
    <citation type="journal article" date="2015" name="Nature">
        <title>rRNA introns, odd ribosomes, and small enigmatic genomes across a large radiation of phyla.</title>
        <authorList>
            <person name="Brown C.T."/>
            <person name="Hug L.A."/>
            <person name="Thomas B.C."/>
            <person name="Sharon I."/>
            <person name="Castelle C.J."/>
            <person name="Singh A."/>
            <person name="Wilkins M.J."/>
            <person name="Williams K.H."/>
            <person name="Banfield J.F."/>
        </authorList>
    </citation>
    <scope>NUCLEOTIDE SEQUENCE [LARGE SCALE GENOMIC DNA]</scope>
</reference>
<evidence type="ECO:0000313" key="14">
    <source>
        <dbReference type="EMBL" id="KKU61654.1"/>
    </source>
</evidence>
<feature type="binding site" evidence="12">
    <location>
        <position position="96"/>
    </location>
    <ligand>
        <name>UDP-N-acetyl-alpha-D-glucosamine</name>
        <dbReference type="ChEBI" id="CHEBI:57705"/>
    </ligand>
</feature>
<dbReference type="NCBIfam" id="NF006873">
    <property type="entry name" value="PRK09369.1"/>
    <property type="match status" value="1"/>
</dbReference>
<dbReference type="GO" id="GO:0008360">
    <property type="term" value="P:regulation of cell shape"/>
    <property type="evidence" value="ECO:0007669"/>
    <property type="project" value="UniProtKB-KW"/>
</dbReference>
<dbReference type="GO" id="GO:0005737">
    <property type="term" value="C:cytoplasm"/>
    <property type="evidence" value="ECO:0007669"/>
    <property type="project" value="UniProtKB-SubCell"/>
</dbReference>
<dbReference type="NCBIfam" id="TIGR01072">
    <property type="entry name" value="murA"/>
    <property type="match status" value="1"/>
</dbReference>
<dbReference type="InterPro" id="IPR036968">
    <property type="entry name" value="Enolpyruvate_Tfrase_sf"/>
</dbReference>
<evidence type="ECO:0000256" key="1">
    <source>
        <dbReference type="ARBA" id="ARBA00004496"/>
    </source>
</evidence>
<dbReference type="EC" id="2.5.1.7" evidence="12"/>
<keyword evidence="3 12" id="KW-0963">Cytoplasm</keyword>
<dbReference type="HAMAP" id="MF_00111">
    <property type="entry name" value="MurA"/>
    <property type="match status" value="1"/>
</dbReference>
<dbReference type="UniPathway" id="UPA00219"/>
<evidence type="ECO:0000256" key="3">
    <source>
        <dbReference type="ARBA" id="ARBA00022490"/>
    </source>
</evidence>
<dbReference type="EMBL" id="LCNT01000002">
    <property type="protein sequence ID" value="KKU61654.1"/>
    <property type="molecule type" value="Genomic_DNA"/>
</dbReference>
<comment type="caution">
    <text evidence="14">The sequence shown here is derived from an EMBL/GenBank/DDBJ whole genome shotgun (WGS) entry which is preliminary data.</text>
</comment>
<evidence type="ECO:0000256" key="12">
    <source>
        <dbReference type="HAMAP-Rule" id="MF_00111"/>
    </source>
</evidence>
<dbReference type="PANTHER" id="PTHR43783:SF1">
    <property type="entry name" value="UDP-N-ACETYLGLUCOSAMINE 1-CARBOXYVINYLTRANSFERASE"/>
    <property type="match status" value="1"/>
</dbReference>
<dbReference type="Pfam" id="PF00275">
    <property type="entry name" value="EPSP_synthase"/>
    <property type="match status" value="1"/>
</dbReference>
<evidence type="ECO:0000256" key="8">
    <source>
        <dbReference type="ARBA" id="ARBA00023306"/>
    </source>
</evidence>
<name>A0A0G1RWH7_9BACT</name>
<keyword evidence="4 12" id="KW-0132">Cell division</keyword>
<proteinExistence type="inferred from homology"/>
<dbReference type="GO" id="GO:0008760">
    <property type="term" value="F:UDP-N-acetylglucosamine 1-carboxyvinyltransferase activity"/>
    <property type="evidence" value="ECO:0007669"/>
    <property type="project" value="UniProtKB-UniRule"/>
</dbReference>
<dbReference type="GO" id="GO:0009252">
    <property type="term" value="P:peptidoglycan biosynthetic process"/>
    <property type="evidence" value="ECO:0007669"/>
    <property type="project" value="UniProtKB-UniRule"/>
</dbReference>
<dbReference type="GO" id="GO:0071555">
    <property type="term" value="P:cell wall organization"/>
    <property type="evidence" value="ECO:0007669"/>
    <property type="project" value="UniProtKB-KW"/>
</dbReference>
<accession>A0A0G1RWH7</accession>
<dbReference type="CDD" id="cd01555">
    <property type="entry name" value="UdpNAET"/>
    <property type="match status" value="1"/>
</dbReference>
<comment type="caution">
    <text evidence="12">Lacks conserved residue(s) required for the propagation of feature annotation.</text>
</comment>
<dbReference type="PANTHER" id="PTHR43783">
    <property type="entry name" value="UDP-N-ACETYLGLUCOSAMINE 1-CARBOXYVINYLTRANSFERASE"/>
    <property type="match status" value="1"/>
</dbReference>
<gene>
    <name evidence="12" type="primary">murA</name>
    <name evidence="14" type="ORF">UX85_C0002G0034</name>
</gene>
<protein>
    <recommendedName>
        <fullName evidence="12">UDP-N-acetylglucosamine 1-carboxyvinyltransferase</fullName>
        <ecNumber evidence="12">2.5.1.7</ecNumber>
    </recommendedName>
    <alternativeName>
        <fullName evidence="12">Enoylpyruvate transferase</fullName>
    </alternativeName>
    <alternativeName>
        <fullName evidence="12">UDP-N-acetylglucosamine enolpyruvyl transferase</fullName>
        <shortName evidence="12">EPT</shortName>
    </alternativeName>
</protein>
<evidence type="ECO:0000313" key="15">
    <source>
        <dbReference type="Proteomes" id="UP000033860"/>
    </source>
</evidence>
<keyword evidence="6 12" id="KW-0133">Cell shape</keyword>
<comment type="similarity">
    <text evidence="10 12">Belongs to the EPSP synthase family. MurA subfamily.</text>
</comment>
<evidence type="ECO:0000256" key="7">
    <source>
        <dbReference type="ARBA" id="ARBA00022984"/>
    </source>
</evidence>
<keyword evidence="7 12" id="KW-0573">Peptidoglycan synthesis</keyword>
<organism evidence="14 15">
    <name type="scientific">Candidatus Beckwithbacteria bacterium GW2011_GWB1_47_15</name>
    <dbReference type="NCBI Taxonomy" id="1618371"/>
    <lineage>
        <taxon>Bacteria</taxon>
        <taxon>Candidatus Beckwithiibacteriota</taxon>
    </lineage>
</organism>
<feature type="active site" description="Proton donor" evidence="12">
    <location>
        <position position="120"/>
    </location>
</feature>